<evidence type="ECO:0000313" key="6">
    <source>
        <dbReference type="EMBL" id="EAT42741.1"/>
    </source>
</evidence>
<dbReference type="OrthoDB" id="7215686at2759"/>
<dbReference type="Gene3D" id="2.40.10.10">
    <property type="entry name" value="Trypsin-like serine proteases"/>
    <property type="match status" value="1"/>
</dbReference>
<dbReference type="HOGENOM" id="CLU_006842_0_5_1"/>
<keyword evidence="3" id="KW-0732">Signal</keyword>
<gene>
    <name evidence="6" type="ORF">AaeL_AAEL005748</name>
</gene>
<evidence type="ECO:0000259" key="5">
    <source>
        <dbReference type="PROSITE" id="PS50940"/>
    </source>
</evidence>
<dbReference type="GO" id="GO:0005576">
    <property type="term" value="C:extracellular region"/>
    <property type="evidence" value="ECO:0007669"/>
    <property type="project" value="InterPro"/>
</dbReference>
<dbReference type="InterPro" id="IPR009003">
    <property type="entry name" value="Peptidase_S1_PA"/>
</dbReference>
<dbReference type="InterPro" id="IPR051333">
    <property type="entry name" value="CLIP_Serine_Protease"/>
</dbReference>
<feature type="domain" description="Chitin-binding type-2" evidence="5">
    <location>
        <begin position="317"/>
        <end position="378"/>
    </location>
</feature>
<evidence type="ECO:0000256" key="3">
    <source>
        <dbReference type="SAM" id="SignalP"/>
    </source>
</evidence>
<dbReference type="Pfam" id="PF00089">
    <property type="entry name" value="Trypsin"/>
    <property type="match status" value="1"/>
</dbReference>
<dbReference type="GO" id="GO:0008061">
    <property type="term" value="F:chitin binding"/>
    <property type="evidence" value="ECO:0007669"/>
    <property type="project" value="InterPro"/>
</dbReference>
<dbReference type="PANTHER" id="PTHR24260">
    <property type="match status" value="1"/>
</dbReference>
<dbReference type="OMA" id="TNCGRRK"/>
<dbReference type="GO" id="GO:0004252">
    <property type="term" value="F:serine-type endopeptidase activity"/>
    <property type="evidence" value="ECO:0007669"/>
    <property type="project" value="InterPro"/>
</dbReference>
<feature type="domain" description="Peptidase S1" evidence="4">
    <location>
        <begin position="38"/>
        <end position="283"/>
    </location>
</feature>
<protein>
    <submittedName>
        <fullName evidence="6">AAEL005748-PA</fullName>
    </submittedName>
</protein>
<dbReference type="InterPro" id="IPR002557">
    <property type="entry name" value="Chitin-bd_dom"/>
</dbReference>
<dbReference type="PROSITE" id="PS50240">
    <property type="entry name" value="TRYPSIN_DOM"/>
    <property type="match status" value="1"/>
</dbReference>
<dbReference type="GO" id="GO:0006508">
    <property type="term" value="P:proteolysis"/>
    <property type="evidence" value="ECO:0007669"/>
    <property type="project" value="InterPro"/>
</dbReference>
<dbReference type="Gene3D" id="2.170.140.10">
    <property type="entry name" value="Chitin binding domain"/>
    <property type="match status" value="1"/>
</dbReference>
<feature type="signal peptide" evidence="3">
    <location>
        <begin position="1"/>
        <end position="16"/>
    </location>
</feature>
<dbReference type="FunFam" id="2.40.10.10:FF:000068">
    <property type="entry name" value="transmembrane protease serine 2"/>
    <property type="match status" value="1"/>
</dbReference>
<dbReference type="AlphaFoldDB" id="A0A1S4FBH6"/>
<evidence type="ECO:0000256" key="2">
    <source>
        <dbReference type="ARBA" id="ARBA00024195"/>
    </source>
</evidence>
<name>A0A1S4FBH6_AEDAE</name>
<dbReference type="InterPro" id="IPR018114">
    <property type="entry name" value="TRYPSIN_HIS"/>
</dbReference>
<reference evidence="6" key="2">
    <citation type="journal article" date="2007" name="Science">
        <title>Genome sequence of Aedes aegypti, a major arbovirus vector.</title>
        <authorList>
            <person name="Nene V."/>
            <person name="Wortman J.R."/>
            <person name="Lawson D."/>
            <person name="Haas B."/>
            <person name="Kodira C."/>
            <person name="Tu Z.J."/>
            <person name="Loftus B."/>
            <person name="Xi Z."/>
            <person name="Megy K."/>
            <person name="Grabherr M."/>
            <person name="Ren Q."/>
            <person name="Zdobnov E.M."/>
            <person name="Lobo N.F."/>
            <person name="Campbell K.S."/>
            <person name="Brown S.E."/>
            <person name="Bonaldo M.F."/>
            <person name="Zhu J."/>
            <person name="Sinkins S.P."/>
            <person name="Hogenkamp D.G."/>
            <person name="Amedeo P."/>
            <person name="Arensburger P."/>
            <person name="Atkinson P.W."/>
            <person name="Bidwell S."/>
            <person name="Biedler J."/>
            <person name="Birney E."/>
            <person name="Bruggner R.V."/>
            <person name="Costas J."/>
            <person name="Coy M.R."/>
            <person name="Crabtree J."/>
            <person name="Crawford M."/>
            <person name="Debruyn B."/>
            <person name="Decaprio D."/>
            <person name="Eiglmeier K."/>
            <person name="Eisenstadt E."/>
            <person name="El-Dorry H."/>
            <person name="Gelbart W.M."/>
            <person name="Gomes S.L."/>
            <person name="Hammond M."/>
            <person name="Hannick L.I."/>
            <person name="Hogan J.R."/>
            <person name="Holmes M.H."/>
            <person name="Jaffe D."/>
            <person name="Johnston J.S."/>
            <person name="Kennedy R.C."/>
            <person name="Koo H."/>
            <person name="Kravitz S."/>
            <person name="Kriventseva E.V."/>
            <person name="Kulp D."/>
            <person name="Labutti K."/>
            <person name="Lee E."/>
            <person name="Li S."/>
            <person name="Lovin D.D."/>
            <person name="Mao C."/>
            <person name="Mauceli E."/>
            <person name="Menck C.F."/>
            <person name="Miller J.R."/>
            <person name="Montgomery P."/>
            <person name="Mori A."/>
            <person name="Nascimento A.L."/>
            <person name="Naveira H.F."/>
            <person name="Nusbaum C."/>
            <person name="O'leary S."/>
            <person name="Orvis J."/>
            <person name="Pertea M."/>
            <person name="Quesneville H."/>
            <person name="Reidenbach K.R."/>
            <person name="Rogers Y.H."/>
            <person name="Roth C.W."/>
            <person name="Schneider J.R."/>
            <person name="Schatz M."/>
            <person name="Shumway M."/>
            <person name="Stanke M."/>
            <person name="Stinson E.O."/>
            <person name="Tubio J.M."/>
            <person name="Vanzee J.P."/>
            <person name="Verjovski-Almeida S."/>
            <person name="Werner D."/>
            <person name="White O."/>
            <person name="Wyder S."/>
            <person name="Zeng Q."/>
            <person name="Zhao Q."/>
            <person name="Zhao Y."/>
            <person name="Hill C.A."/>
            <person name="Raikhel A.S."/>
            <person name="Soares M.B."/>
            <person name="Knudson D.L."/>
            <person name="Lee N.H."/>
            <person name="Galagan J."/>
            <person name="Salzberg S.L."/>
            <person name="Paulsen I.T."/>
            <person name="Dimopoulos G."/>
            <person name="Collins F.H."/>
            <person name="Birren B."/>
            <person name="Fraser-Liggett C.M."/>
            <person name="Severson D.W."/>
        </authorList>
    </citation>
    <scope>NUCLEOTIDE SEQUENCE [LARGE SCALE GENOMIC DNA]</scope>
    <source>
        <strain evidence="6">Liverpool</strain>
    </source>
</reference>
<dbReference type="SMART" id="SM00494">
    <property type="entry name" value="ChtBD2"/>
    <property type="match status" value="1"/>
</dbReference>
<dbReference type="KEGG" id="aag:5566999"/>
<reference evidence="6" key="1">
    <citation type="submission" date="2005-10" db="EMBL/GenBank/DDBJ databases">
        <authorList>
            <person name="Loftus B.J."/>
            <person name="Nene V.M."/>
            <person name="Hannick L.I."/>
            <person name="Bidwell S."/>
            <person name="Haas B."/>
            <person name="Amedeo P."/>
            <person name="Orvis J."/>
            <person name="Wortman J.R."/>
            <person name="White O.R."/>
            <person name="Salzberg S."/>
            <person name="Shumway M."/>
            <person name="Koo H."/>
            <person name="Zhao Y."/>
            <person name="Holmes M."/>
            <person name="Miller J."/>
            <person name="Schatz M."/>
            <person name="Pop M."/>
            <person name="Pai G."/>
            <person name="Utterback T."/>
            <person name="Rogers Y.-H."/>
            <person name="Kravitz S."/>
            <person name="Fraser C.M."/>
        </authorList>
    </citation>
    <scope>NUCLEOTIDE SEQUENCE</scope>
    <source>
        <strain evidence="6">Liverpool</strain>
    </source>
</reference>
<dbReference type="InterPro" id="IPR001254">
    <property type="entry name" value="Trypsin_dom"/>
</dbReference>
<dbReference type="SUPFAM" id="SSF50494">
    <property type="entry name" value="Trypsin-like serine proteases"/>
    <property type="match status" value="1"/>
</dbReference>
<dbReference type="EMBL" id="CH477358">
    <property type="protein sequence ID" value="EAT42741.1"/>
    <property type="molecule type" value="Genomic_DNA"/>
</dbReference>
<dbReference type="PROSITE" id="PS00134">
    <property type="entry name" value="TRYPSIN_HIS"/>
    <property type="match status" value="1"/>
</dbReference>
<dbReference type="Pfam" id="PF01607">
    <property type="entry name" value="CBM_14"/>
    <property type="match status" value="1"/>
</dbReference>
<proteinExistence type="inferred from homology"/>
<organism evidence="6 7">
    <name type="scientific">Aedes aegypti</name>
    <name type="common">Yellowfever mosquito</name>
    <name type="synonym">Culex aegypti</name>
    <dbReference type="NCBI Taxonomy" id="7159"/>
    <lineage>
        <taxon>Eukaryota</taxon>
        <taxon>Metazoa</taxon>
        <taxon>Ecdysozoa</taxon>
        <taxon>Arthropoda</taxon>
        <taxon>Hexapoda</taxon>
        <taxon>Insecta</taxon>
        <taxon>Pterygota</taxon>
        <taxon>Neoptera</taxon>
        <taxon>Endopterygota</taxon>
        <taxon>Diptera</taxon>
        <taxon>Nematocera</taxon>
        <taxon>Culicoidea</taxon>
        <taxon>Culicidae</taxon>
        <taxon>Culicinae</taxon>
        <taxon>Aedini</taxon>
        <taxon>Aedes</taxon>
        <taxon>Stegomyia</taxon>
    </lineage>
</organism>
<evidence type="ECO:0000256" key="1">
    <source>
        <dbReference type="ARBA" id="ARBA00023157"/>
    </source>
</evidence>
<feature type="chain" id="PRO_5036488540" evidence="3">
    <location>
        <begin position="17"/>
        <end position="379"/>
    </location>
</feature>
<sequence>MLQVLKILIFVILLSGRSTLQQSSTQCGVKKPVRNYMIFGGSDTKPGDWPWHTALFCKKGQSMTYCCGGTLISPQFVLTAAHCIINPATGYEFLPELIAVRLGIYDLNDLSTQQKCDILRIYTPGEFTSQGTKNDIAILELKKLAQLNNYVQPACLGIYSSLTGHYGTVVGWGMTKGYKLSSKLKSARMPVVKPSTCISSNRDAFGQNLDETMLCAGYTNGTSVCNGDSGGGLFFQIGSAWYLGGIVSFAPKSDDGMNRCRADSYAAFTSVVAYLTWILEKTKLTLTSPQPTQSPSTVTNFSGDCGPGCRDFNCHIDKRCASNVVHRTAVHYAHRDCRKYYTCKERTNIICELDCPAGLHFNRNRQVCDWPWSAGCDSS</sequence>
<dbReference type="PRINTS" id="PR00722">
    <property type="entry name" value="CHYMOTRYPSIN"/>
</dbReference>
<accession>A0A1S4FBH6</accession>
<dbReference type="Proteomes" id="UP000682892">
    <property type="component" value="Unassembled WGS sequence"/>
</dbReference>
<keyword evidence="1" id="KW-1015">Disulfide bond</keyword>
<reference evidence="6" key="3">
    <citation type="submission" date="2012-09" db="EMBL/GenBank/DDBJ databases">
        <authorList>
            <consortium name="VectorBase"/>
        </authorList>
    </citation>
    <scope>NUCLEOTIDE SEQUENCE</scope>
    <source>
        <strain evidence="6">Liverpool</strain>
    </source>
</reference>
<dbReference type="InterPro" id="IPR001314">
    <property type="entry name" value="Peptidase_S1A"/>
</dbReference>
<dbReference type="SMART" id="SM00020">
    <property type="entry name" value="Tryp_SPc"/>
    <property type="match status" value="1"/>
</dbReference>
<dbReference type="InterPro" id="IPR036508">
    <property type="entry name" value="Chitin-bd_dom_sf"/>
</dbReference>
<comment type="similarity">
    <text evidence="2">Belongs to the peptidase S1 family. CLIP subfamily.</text>
</comment>
<evidence type="ECO:0000313" key="7">
    <source>
        <dbReference type="Proteomes" id="UP000682892"/>
    </source>
</evidence>
<dbReference type="SUPFAM" id="SSF57625">
    <property type="entry name" value="Invertebrate chitin-binding proteins"/>
    <property type="match status" value="1"/>
</dbReference>
<dbReference type="PANTHER" id="PTHR24260:SF136">
    <property type="entry name" value="GH08193P-RELATED"/>
    <property type="match status" value="1"/>
</dbReference>
<evidence type="ECO:0000259" key="4">
    <source>
        <dbReference type="PROSITE" id="PS50240"/>
    </source>
</evidence>
<dbReference type="CDD" id="cd00190">
    <property type="entry name" value="Tryp_SPc"/>
    <property type="match status" value="1"/>
</dbReference>
<dbReference type="PROSITE" id="PS50940">
    <property type="entry name" value="CHIT_BIND_II"/>
    <property type="match status" value="1"/>
</dbReference>
<dbReference type="InterPro" id="IPR043504">
    <property type="entry name" value="Peptidase_S1_PA_chymotrypsin"/>
</dbReference>